<proteinExistence type="predicted"/>
<evidence type="ECO:0000313" key="4">
    <source>
        <dbReference type="EMBL" id="TXE14968.1"/>
    </source>
</evidence>
<dbReference type="Gene3D" id="1.10.10.10">
    <property type="entry name" value="Winged helix-like DNA-binding domain superfamily/Winged helix DNA-binding domain"/>
    <property type="match status" value="1"/>
</dbReference>
<dbReference type="InterPro" id="IPR036388">
    <property type="entry name" value="WH-like_DNA-bd_sf"/>
</dbReference>
<dbReference type="EMBL" id="VOSC01000005">
    <property type="protein sequence ID" value="TXE14968.1"/>
    <property type="molecule type" value="Genomic_DNA"/>
</dbReference>
<feature type="transmembrane region" description="Helical" evidence="3">
    <location>
        <begin position="6"/>
        <end position="25"/>
    </location>
</feature>
<dbReference type="AlphaFoldDB" id="A0A5C7B246"/>
<dbReference type="GO" id="GO:0003677">
    <property type="term" value="F:DNA binding"/>
    <property type="evidence" value="ECO:0007669"/>
    <property type="project" value="InterPro"/>
</dbReference>
<dbReference type="InterPro" id="IPR019734">
    <property type="entry name" value="TPR_rpt"/>
</dbReference>
<name>A0A5C7B246_9FLAO</name>
<keyword evidence="3" id="KW-0472">Membrane</keyword>
<gene>
    <name evidence="4" type="ORF">FUA26_00225</name>
</gene>
<dbReference type="OrthoDB" id="1017207at2"/>
<comment type="caution">
    <text evidence="4">The sequence shown here is derived from an EMBL/GenBank/DDBJ whole genome shotgun (WGS) entry which is preliminary data.</text>
</comment>
<dbReference type="Pfam" id="PF13424">
    <property type="entry name" value="TPR_12"/>
    <property type="match status" value="1"/>
</dbReference>
<protein>
    <submittedName>
        <fullName evidence="4">Tetratricopeptide repeat protein</fullName>
    </submittedName>
</protein>
<dbReference type="SUPFAM" id="SSF48452">
    <property type="entry name" value="TPR-like"/>
    <property type="match status" value="2"/>
</dbReference>
<dbReference type="Proteomes" id="UP000321790">
    <property type="component" value="Unassembled WGS sequence"/>
</dbReference>
<dbReference type="InterPro" id="IPR011990">
    <property type="entry name" value="TPR-like_helical_dom_sf"/>
</dbReference>
<evidence type="ECO:0000313" key="5">
    <source>
        <dbReference type="Proteomes" id="UP000321790"/>
    </source>
</evidence>
<reference evidence="5" key="1">
    <citation type="submission" date="2019-08" db="EMBL/GenBank/DDBJ databases">
        <title>Seonamhaeicola sediminis sp. nov., isolated from marine sediment.</title>
        <authorList>
            <person name="Cao W.R."/>
        </authorList>
    </citation>
    <scope>NUCLEOTIDE SEQUENCE [LARGE SCALE GENOMIC DNA]</scope>
    <source>
        <strain evidence="5">Gy8</strain>
    </source>
</reference>
<keyword evidence="1" id="KW-0802">TPR repeat</keyword>
<dbReference type="Gene3D" id="1.25.40.10">
    <property type="entry name" value="Tetratricopeptide repeat domain"/>
    <property type="match status" value="2"/>
</dbReference>
<feature type="transmembrane region" description="Helical" evidence="3">
    <location>
        <begin position="334"/>
        <end position="353"/>
    </location>
</feature>
<keyword evidence="5" id="KW-1185">Reference proteome</keyword>
<sequence>MKKNVFIYLFFIFNTAFVIGFNGNFKGRNYNIEIQQEILSNDTLIKIQNHLKLADQYKNNGQYAFAYEHLWDALLLAKQTDDFKELTTINDELGVLYGIYGRNNMAIYHKKQALFYAKKYSVFNKKALNNLTKAYYNLAVQHRKAKQYDSSLVYLDSSLFVYKTTLQYRKENPFFLAEKGNVLLHQNNIDEAENYLLKAKTIFENYKVEKNYSIVLYAFLGDLYFKKNDYSNALNFYNLSLQKIENLKAHTDLKPDVLKKASEVLKKQGYLNDAYEYLNASAKISDSLFSVRNKSNNQLFELRNKYQETIDKKQAHITKQQRIIEKKSLLQSRLLAVIALALLSTAIVIIGFYHNNKVKKLAYERQKQAIQNKHEKEKLNINLENKQKELTVSALQLIEKDKKVNHLLDIIKQKAPDIYKKTKEDVIKENTNMWERFNVRFTEVNTNFYKTLREKHPNLTPTEQKHCALIKLKFDSKEMATLLNISINSVHISRHRIRKKIGLNRDDNLTDYIADI</sequence>
<dbReference type="SMART" id="SM00028">
    <property type="entry name" value="TPR"/>
    <property type="match status" value="4"/>
</dbReference>
<organism evidence="4 5">
    <name type="scientific">Seonamhaeicola algicola</name>
    <dbReference type="NCBI Taxonomy" id="1719036"/>
    <lineage>
        <taxon>Bacteria</taxon>
        <taxon>Pseudomonadati</taxon>
        <taxon>Bacteroidota</taxon>
        <taxon>Flavobacteriia</taxon>
        <taxon>Flavobacteriales</taxon>
        <taxon>Flavobacteriaceae</taxon>
    </lineage>
</organism>
<keyword evidence="2" id="KW-0175">Coiled coil</keyword>
<evidence type="ECO:0000256" key="3">
    <source>
        <dbReference type="SAM" id="Phobius"/>
    </source>
</evidence>
<dbReference type="InterPro" id="IPR016032">
    <property type="entry name" value="Sig_transdc_resp-reg_C-effctor"/>
</dbReference>
<dbReference type="GO" id="GO:0006355">
    <property type="term" value="P:regulation of DNA-templated transcription"/>
    <property type="evidence" value="ECO:0007669"/>
    <property type="project" value="InterPro"/>
</dbReference>
<dbReference type="SUPFAM" id="SSF46894">
    <property type="entry name" value="C-terminal effector domain of the bipartite response regulators"/>
    <property type="match status" value="1"/>
</dbReference>
<feature type="repeat" description="TPR" evidence="1">
    <location>
        <begin position="214"/>
        <end position="247"/>
    </location>
</feature>
<evidence type="ECO:0000256" key="2">
    <source>
        <dbReference type="SAM" id="Coils"/>
    </source>
</evidence>
<evidence type="ECO:0000256" key="1">
    <source>
        <dbReference type="PROSITE-ProRule" id="PRU00339"/>
    </source>
</evidence>
<keyword evidence="3" id="KW-1133">Transmembrane helix</keyword>
<dbReference type="RefSeq" id="WP_147130306.1">
    <property type="nucleotide sequence ID" value="NZ_VOSC01000005.1"/>
</dbReference>
<keyword evidence="3" id="KW-0812">Transmembrane</keyword>
<feature type="coiled-coil region" evidence="2">
    <location>
        <begin position="360"/>
        <end position="389"/>
    </location>
</feature>
<accession>A0A5C7B246</accession>
<dbReference type="PROSITE" id="PS50005">
    <property type="entry name" value="TPR"/>
    <property type="match status" value="1"/>
</dbReference>